<feature type="compositionally biased region" description="Low complexity" evidence="1">
    <location>
        <begin position="152"/>
        <end position="162"/>
    </location>
</feature>
<feature type="compositionally biased region" description="Basic and acidic residues" evidence="1">
    <location>
        <begin position="163"/>
        <end position="198"/>
    </location>
</feature>
<protein>
    <submittedName>
        <fullName evidence="2">Uncharacterized protein</fullName>
    </submittedName>
</protein>
<keyword evidence="3" id="KW-1185">Reference proteome</keyword>
<feature type="region of interest" description="Disordered" evidence="1">
    <location>
        <begin position="145"/>
        <end position="198"/>
    </location>
</feature>
<comment type="caution">
    <text evidence="2">The sequence shown here is derived from an EMBL/GenBank/DDBJ whole genome shotgun (WGS) entry which is preliminary data.</text>
</comment>
<dbReference type="Proteomes" id="UP001231189">
    <property type="component" value="Unassembled WGS sequence"/>
</dbReference>
<evidence type="ECO:0000313" key="3">
    <source>
        <dbReference type="Proteomes" id="UP001231189"/>
    </source>
</evidence>
<proteinExistence type="predicted"/>
<name>A0AAD8RRX2_LOLMU</name>
<evidence type="ECO:0000313" key="2">
    <source>
        <dbReference type="EMBL" id="KAK1629782.1"/>
    </source>
</evidence>
<gene>
    <name evidence="2" type="ORF">QYE76_004097</name>
</gene>
<reference evidence="2" key="1">
    <citation type="submission" date="2023-07" db="EMBL/GenBank/DDBJ databases">
        <title>A chromosome-level genome assembly of Lolium multiflorum.</title>
        <authorList>
            <person name="Chen Y."/>
            <person name="Copetti D."/>
            <person name="Kolliker R."/>
            <person name="Studer B."/>
        </authorList>
    </citation>
    <scope>NUCLEOTIDE SEQUENCE</scope>
    <source>
        <strain evidence="2">02402/16</strain>
        <tissue evidence="2">Leaf</tissue>
    </source>
</reference>
<dbReference type="EMBL" id="JAUUTY010000005">
    <property type="protein sequence ID" value="KAK1629782.1"/>
    <property type="molecule type" value="Genomic_DNA"/>
</dbReference>
<dbReference type="AlphaFoldDB" id="A0AAD8RRX2"/>
<evidence type="ECO:0000256" key="1">
    <source>
        <dbReference type="SAM" id="MobiDB-lite"/>
    </source>
</evidence>
<sequence>MNGEGLFSASSQRRLVTMVFCRRSDIEFHSTYATVDLVLVSDSAVFAIDFKSSDAKTPFRVSLNRRRTRLHCNEGASIETNAAWLLRPHLPCSLEGNESCQRIRVPPVEREDQAPARSFKQIRKPRPPARVMTIISHLTAYSSQAEREFRRQQSQLQQQQQQMRRDQDNLRRSQNQLRRDQEALQAGRERLRQDREQLRKDREHLQQELLRRDEKALEDAEAGDVPIAVIPKNAESQELTNNITYSSMKLSTKLARGTCSITGYA</sequence>
<feature type="region of interest" description="Disordered" evidence="1">
    <location>
        <begin position="106"/>
        <end position="126"/>
    </location>
</feature>
<accession>A0AAD8RRX2</accession>
<organism evidence="2 3">
    <name type="scientific">Lolium multiflorum</name>
    <name type="common">Italian ryegrass</name>
    <name type="synonym">Lolium perenne subsp. multiflorum</name>
    <dbReference type="NCBI Taxonomy" id="4521"/>
    <lineage>
        <taxon>Eukaryota</taxon>
        <taxon>Viridiplantae</taxon>
        <taxon>Streptophyta</taxon>
        <taxon>Embryophyta</taxon>
        <taxon>Tracheophyta</taxon>
        <taxon>Spermatophyta</taxon>
        <taxon>Magnoliopsida</taxon>
        <taxon>Liliopsida</taxon>
        <taxon>Poales</taxon>
        <taxon>Poaceae</taxon>
        <taxon>BOP clade</taxon>
        <taxon>Pooideae</taxon>
        <taxon>Poodae</taxon>
        <taxon>Poeae</taxon>
        <taxon>Poeae Chloroplast Group 2 (Poeae type)</taxon>
        <taxon>Loliodinae</taxon>
        <taxon>Loliinae</taxon>
        <taxon>Lolium</taxon>
    </lineage>
</organism>